<keyword evidence="4" id="KW-0808">Transferase</keyword>
<keyword evidence="6 12" id="KW-0418">Kinase</keyword>
<keyword evidence="13" id="KW-1185">Reference proteome</keyword>
<keyword evidence="10" id="KW-1133">Transmembrane helix</keyword>
<gene>
    <name evidence="12" type="ORF">NIES267_36580</name>
</gene>
<dbReference type="GO" id="GO:0005524">
    <property type="term" value="F:ATP binding"/>
    <property type="evidence" value="ECO:0007669"/>
    <property type="project" value="UniProtKB-KW"/>
</dbReference>
<keyword evidence="3" id="KW-0597">Phosphoprotein</keyword>
<feature type="transmembrane region" description="Helical" evidence="10">
    <location>
        <begin position="50"/>
        <end position="70"/>
    </location>
</feature>
<keyword evidence="8" id="KW-0902">Two-component regulatory system</keyword>
<dbReference type="OrthoDB" id="199946at2"/>
<feature type="transmembrane region" description="Helical" evidence="10">
    <location>
        <begin position="18"/>
        <end position="38"/>
    </location>
</feature>
<feature type="transmembrane region" description="Helical" evidence="10">
    <location>
        <begin position="168"/>
        <end position="190"/>
    </location>
</feature>
<evidence type="ECO:0000256" key="8">
    <source>
        <dbReference type="ARBA" id="ARBA00023012"/>
    </source>
</evidence>
<accession>A0A1Z4LSE4</accession>
<evidence type="ECO:0000313" key="13">
    <source>
        <dbReference type="Proteomes" id="UP000218418"/>
    </source>
</evidence>
<evidence type="ECO:0000259" key="11">
    <source>
        <dbReference type="PROSITE" id="PS50109"/>
    </source>
</evidence>
<evidence type="ECO:0000256" key="10">
    <source>
        <dbReference type="SAM" id="Phobius"/>
    </source>
</evidence>
<evidence type="ECO:0000256" key="7">
    <source>
        <dbReference type="ARBA" id="ARBA00022840"/>
    </source>
</evidence>
<name>A0A1Z4LSE4_9CYAN</name>
<dbReference type="AlphaFoldDB" id="A0A1Z4LSE4"/>
<evidence type="ECO:0000256" key="2">
    <source>
        <dbReference type="ARBA" id="ARBA00012438"/>
    </source>
</evidence>
<dbReference type="PROSITE" id="PS50109">
    <property type="entry name" value="HIS_KIN"/>
    <property type="match status" value="1"/>
</dbReference>
<dbReference type="Pfam" id="PF07730">
    <property type="entry name" value="HisKA_3"/>
    <property type="match status" value="1"/>
</dbReference>
<feature type="coiled-coil region" evidence="9">
    <location>
        <begin position="192"/>
        <end position="219"/>
    </location>
</feature>
<dbReference type="InterPro" id="IPR011712">
    <property type="entry name" value="Sig_transdc_His_kin_sub3_dim/P"/>
</dbReference>
<evidence type="ECO:0000256" key="3">
    <source>
        <dbReference type="ARBA" id="ARBA00022553"/>
    </source>
</evidence>
<dbReference type="EC" id="2.7.13.3" evidence="2"/>
<feature type="domain" description="Histidine kinase" evidence="11">
    <location>
        <begin position="221"/>
        <end position="404"/>
    </location>
</feature>
<dbReference type="GO" id="GO:0000155">
    <property type="term" value="F:phosphorelay sensor kinase activity"/>
    <property type="evidence" value="ECO:0007669"/>
    <property type="project" value="InterPro"/>
</dbReference>
<dbReference type="GO" id="GO:0046983">
    <property type="term" value="F:protein dimerization activity"/>
    <property type="evidence" value="ECO:0007669"/>
    <property type="project" value="InterPro"/>
</dbReference>
<evidence type="ECO:0000256" key="1">
    <source>
        <dbReference type="ARBA" id="ARBA00000085"/>
    </source>
</evidence>
<keyword evidence="7" id="KW-0067">ATP-binding</keyword>
<evidence type="ECO:0000256" key="9">
    <source>
        <dbReference type="SAM" id="Coils"/>
    </source>
</evidence>
<dbReference type="CDD" id="cd16917">
    <property type="entry name" value="HATPase_UhpB-NarQ-NarX-like"/>
    <property type="match status" value="1"/>
</dbReference>
<dbReference type="PANTHER" id="PTHR24421">
    <property type="entry name" value="NITRATE/NITRITE SENSOR PROTEIN NARX-RELATED"/>
    <property type="match status" value="1"/>
</dbReference>
<comment type="catalytic activity">
    <reaction evidence="1">
        <text>ATP + protein L-histidine = ADP + protein N-phospho-L-histidine.</text>
        <dbReference type="EC" id="2.7.13.3"/>
    </reaction>
</comment>
<reference evidence="12 13" key="1">
    <citation type="submission" date="2017-06" db="EMBL/GenBank/DDBJ databases">
        <title>Genome sequencing of cyanobaciteial culture collection at National Institute for Environmental Studies (NIES).</title>
        <authorList>
            <person name="Hirose Y."/>
            <person name="Shimura Y."/>
            <person name="Fujisawa T."/>
            <person name="Nakamura Y."/>
            <person name="Kawachi M."/>
        </authorList>
    </citation>
    <scope>NUCLEOTIDE SEQUENCE [LARGE SCALE GENOMIC DNA]</scope>
    <source>
        <strain evidence="12 13">NIES-267</strain>
    </source>
</reference>
<keyword evidence="5" id="KW-0547">Nucleotide-binding</keyword>
<feature type="transmembrane region" description="Helical" evidence="10">
    <location>
        <begin position="82"/>
        <end position="108"/>
    </location>
</feature>
<dbReference type="GO" id="GO:0016020">
    <property type="term" value="C:membrane"/>
    <property type="evidence" value="ECO:0007669"/>
    <property type="project" value="InterPro"/>
</dbReference>
<dbReference type="InterPro" id="IPR003594">
    <property type="entry name" value="HATPase_dom"/>
</dbReference>
<feature type="transmembrane region" description="Helical" evidence="10">
    <location>
        <begin position="120"/>
        <end position="141"/>
    </location>
</feature>
<dbReference type="EMBL" id="AP018227">
    <property type="protein sequence ID" value="BAY84162.1"/>
    <property type="molecule type" value="Genomic_DNA"/>
</dbReference>
<keyword evidence="9" id="KW-0175">Coiled coil</keyword>
<dbReference type="InterPro" id="IPR050482">
    <property type="entry name" value="Sensor_HK_TwoCompSys"/>
</dbReference>
<dbReference type="InterPro" id="IPR005467">
    <property type="entry name" value="His_kinase_dom"/>
</dbReference>
<dbReference type="InterPro" id="IPR036890">
    <property type="entry name" value="HATPase_C_sf"/>
</dbReference>
<evidence type="ECO:0000256" key="5">
    <source>
        <dbReference type="ARBA" id="ARBA00022741"/>
    </source>
</evidence>
<dbReference type="Gene3D" id="1.20.5.1930">
    <property type="match status" value="1"/>
</dbReference>
<dbReference type="SUPFAM" id="SSF55874">
    <property type="entry name" value="ATPase domain of HSP90 chaperone/DNA topoisomerase II/histidine kinase"/>
    <property type="match status" value="1"/>
</dbReference>
<keyword evidence="10" id="KW-0812">Transmembrane</keyword>
<dbReference type="PANTHER" id="PTHR24421:SF10">
    <property type="entry name" value="NITRATE_NITRITE SENSOR PROTEIN NARQ"/>
    <property type="match status" value="1"/>
</dbReference>
<organism evidence="12 13">
    <name type="scientific">Calothrix parasitica NIES-267</name>
    <dbReference type="NCBI Taxonomy" id="1973488"/>
    <lineage>
        <taxon>Bacteria</taxon>
        <taxon>Bacillati</taxon>
        <taxon>Cyanobacteriota</taxon>
        <taxon>Cyanophyceae</taxon>
        <taxon>Nostocales</taxon>
        <taxon>Calotrichaceae</taxon>
        <taxon>Calothrix</taxon>
    </lineage>
</organism>
<sequence length="404" mass="46001">MGKIMKEKVFSLPKVVRYVEWTILIVIFLVVLLIMALVSYFKFPEHPESLLPFFMVFVSLAGCTLLSFLFPVDRPLWQIRLYILLEMLLIIPTTMMGVGFEILLYFYIGKSCFLLSKKDVFFTVITSCIVWNILSIANFIYRFDGVKEYLIAHLNDVYVLEYMIPHNLIVGISGYLLASVFVIMFCYLALAEQKSRKKAEKLAREVEALASKLERHRIARDIHDSLGHSLTTLDVQLELANKLAQSQPENALKTVHICKQLSSQCLVEVRRAVRTMRESTFNLHLALQTLVEQVQQNQNLDICLEINLPNLPLQTAHQLYCIAKEGLTNIQKHAEANTVTLRGETKFNNIVLQIIDNGKGFNSDAPHSGFGLKGMQERVEILAGEMIIDSQKTKGTCINILIPF</sequence>
<keyword evidence="10" id="KW-0472">Membrane</keyword>
<dbReference type="Proteomes" id="UP000218418">
    <property type="component" value="Chromosome"/>
</dbReference>
<dbReference type="Pfam" id="PF02518">
    <property type="entry name" value="HATPase_c"/>
    <property type="match status" value="1"/>
</dbReference>
<proteinExistence type="predicted"/>
<dbReference type="Gene3D" id="3.30.565.10">
    <property type="entry name" value="Histidine kinase-like ATPase, C-terminal domain"/>
    <property type="match status" value="1"/>
</dbReference>
<evidence type="ECO:0000256" key="4">
    <source>
        <dbReference type="ARBA" id="ARBA00022679"/>
    </source>
</evidence>
<evidence type="ECO:0000256" key="6">
    <source>
        <dbReference type="ARBA" id="ARBA00022777"/>
    </source>
</evidence>
<evidence type="ECO:0000313" key="12">
    <source>
        <dbReference type="EMBL" id="BAY84162.1"/>
    </source>
</evidence>
<protein>
    <recommendedName>
        <fullName evidence="2">histidine kinase</fullName>
        <ecNumber evidence="2">2.7.13.3</ecNumber>
    </recommendedName>
</protein>